<evidence type="ECO:0000313" key="2">
    <source>
        <dbReference type="Proteomes" id="UP000477779"/>
    </source>
</evidence>
<gene>
    <name evidence="1" type="ORF">G3561_01930</name>
</gene>
<protein>
    <submittedName>
        <fullName evidence="1">Uncharacterized protein</fullName>
    </submittedName>
</protein>
<comment type="caution">
    <text evidence="1">The sequence shown here is derived from an EMBL/GenBank/DDBJ whole genome shotgun (WGS) entry which is preliminary data.</text>
</comment>
<dbReference type="AlphaFoldDB" id="A0AAJ2ZCK5"/>
<reference evidence="1 2" key="1">
    <citation type="submission" date="2020-02" db="EMBL/GenBank/DDBJ databases">
        <title>WGS of Micromonospora spp. isolated from hot spring.</title>
        <authorList>
            <person name="Thawai C."/>
        </authorList>
    </citation>
    <scope>NUCLEOTIDE SEQUENCE [LARGE SCALE GENOMIC DNA]</scope>
    <source>
        <strain evidence="1 2">TMS7</strain>
    </source>
</reference>
<accession>A0AAJ2ZCK5</accession>
<organism evidence="1 2">
    <name type="scientific">Micromonospora terminaliae</name>
    <dbReference type="NCBI Taxonomy" id="1914461"/>
    <lineage>
        <taxon>Bacteria</taxon>
        <taxon>Bacillati</taxon>
        <taxon>Actinomycetota</taxon>
        <taxon>Actinomycetes</taxon>
        <taxon>Micromonosporales</taxon>
        <taxon>Micromonosporaceae</taxon>
        <taxon>Micromonospora</taxon>
    </lineage>
</organism>
<sequence>MKGFVDVLMLSYDAAQWPTLGTVTEFEIIHMDERPQIRLRPVEPSYRADHP</sequence>
<evidence type="ECO:0000313" key="1">
    <source>
        <dbReference type="EMBL" id="NES26318.1"/>
    </source>
</evidence>
<proteinExistence type="predicted"/>
<dbReference type="Proteomes" id="UP000477779">
    <property type="component" value="Unassembled WGS sequence"/>
</dbReference>
<dbReference type="EMBL" id="JAAHBZ010000001">
    <property type="protein sequence ID" value="NES26318.1"/>
    <property type="molecule type" value="Genomic_DNA"/>
</dbReference>
<name>A0AAJ2ZCK5_9ACTN</name>